<keyword evidence="7" id="KW-0325">Glycoprotein</keyword>
<dbReference type="Pfam" id="PF13855">
    <property type="entry name" value="LRR_8"/>
    <property type="match status" value="1"/>
</dbReference>
<dbReference type="PROSITE" id="PS50011">
    <property type="entry name" value="PROTEIN_KINASE_DOM"/>
    <property type="match status" value="1"/>
</dbReference>
<keyword evidence="4" id="KW-0677">Repeat</keyword>
<evidence type="ECO:0000256" key="5">
    <source>
        <dbReference type="ARBA" id="ARBA00022989"/>
    </source>
</evidence>
<evidence type="ECO:0000256" key="2">
    <source>
        <dbReference type="ARBA" id="ARBA00022614"/>
    </source>
</evidence>
<dbReference type="InterPro" id="IPR003591">
    <property type="entry name" value="Leu-rich_rpt_typical-subtyp"/>
</dbReference>
<dbReference type="FunFam" id="3.30.200.20:FF:000565">
    <property type="entry name" value="LRR receptor-like serine/threonine-protein kinase RCH1"/>
    <property type="match status" value="1"/>
</dbReference>
<dbReference type="PROSITE" id="PS51450">
    <property type="entry name" value="LRR"/>
    <property type="match status" value="1"/>
</dbReference>
<dbReference type="PRINTS" id="PR00019">
    <property type="entry name" value="LEURICHRPT"/>
</dbReference>
<dbReference type="GO" id="GO:0033612">
    <property type="term" value="F:receptor serine/threonine kinase binding"/>
    <property type="evidence" value="ECO:0007669"/>
    <property type="project" value="TreeGrafter"/>
</dbReference>
<dbReference type="Gene3D" id="1.10.510.10">
    <property type="entry name" value="Transferase(Phosphotransferase) domain 1"/>
    <property type="match status" value="2"/>
</dbReference>
<proteinExistence type="predicted"/>
<dbReference type="PANTHER" id="PTHR48056:SF69">
    <property type="entry name" value="LEUCINE-RICH REPEAT RECEPTOR PROTEIN KINASE EXS"/>
    <property type="match status" value="1"/>
</dbReference>
<evidence type="ECO:0000256" key="9">
    <source>
        <dbReference type="SAM" id="MobiDB-lite"/>
    </source>
</evidence>
<evidence type="ECO:0000313" key="13">
    <source>
        <dbReference type="Proteomes" id="UP000834106"/>
    </source>
</evidence>
<dbReference type="GO" id="GO:0006952">
    <property type="term" value="P:defense response"/>
    <property type="evidence" value="ECO:0007669"/>
    <property type="project" value="UniProtKB-ARBA"/>
</dbReference>
<sequence>MHATKKHQISHSLGFSATVSLKLPYDTVVVVNKQIKQLVVAGVAACNNRMLLQSSFAHSGATTGALSSDGAFSQWATSVARSSIAVLPVTPSRSDGVGQQHTSPTVTAQHSTAMATLLLDTHIKGGLIATFRDTSERRYEAPLDVSVEQWRRHYCVVLRRAVIVGDVCCCPTPSLREGATGSTAMPLRATLVAHCEKAPSEDDAPRSELNKNLELRAQIATIVTTSTGTIAAACTAAHSVELKEGGAHLNLSFRTLLVNSLSPDGEALLSLLSAADPYYKKLSPILSSWNPSSLTPCSWQGITCSPQERVISLSLPNTFLNLSSLPLELSSLSSLQLLNLSTTNISGSIPPSFGSLTHLRLLDLSSNSLSGPIPPELGRLTALQFLFLNTNRLTGTIPKQLANLSSLEVLCLQDNLLNGSIPSQLGSLGSLQQLRIGGNPYLTGEIPSQLGLLTNLTTFGAAATGLSGVIPPTFGNLINLQTLALYDTEVFGSIPPELGECLELRNLYLHMNKLTGPIPPQLGKLQKLTSMLLWGNSLSGTIPSELSNCSSLVVLDASANDLSSEIPGDLGKLLVLEQIHLSDNALTGSIPWELSNCTSLTALQLDKNQLSGPIPTQIGELKYLQSFFLWGNSVSGTIPPAFGNCTELYALDLSRNKLTGSIPDEIFSLKKLSKLLLLGNSLSGGLPQSVARCQSLVRLRLGENQLSGQIPKEIGQLQNLVFLDLYMNHFSGGLPSDIANITVLELLDLHSNYMTGDIPPQLGALVNLEQLDLSRNSFSGEIPWSFGNFSYLNKLILNNNLLTREIPKSIRNLQKLTLLDLSSNSLSGPIPLEIGYLTSLTISLDLSSNRFTGEIPETMSSLTQLQSLDLSRNTLHGKITILSFLTSLTSLNISYNNFSGPIPVTPFFRTLTSNSFIENSRLCESLDGATCSSHLMSGKGLKSAKTITLVAVIVASVTMAVVATWILVSRNHMSVVEKSGLSNSSGEEDFSYPWTFIPFQKLNFTIENILNCLRDENVIGKGCSGVVFKAETPNGDLIAVKKLWKTKKDEEPVDSFAAEIQILGHIRHRNIVKLLGYCSNKSVKLLLYNYIPNGNLQQLLQNNRNLDWETSYGVVLLEILSGRSAVESQIGDGLHIVEWVKKKMGSFEPAVTILDSKLQGLPDQMVQEMLQTLGIAMFCVNSSPAERPTMKEVVALLMEVKSPQEESGKTSQPLIKQSSNQS</sequence>
<evidence type="ECO:0000256" key="1">
    <source>
        <dbReference type="ARBA" id="ARBA00004167"/>
    </source>
</evidence>
<organism evidence="12 13">
    <name type="scientific">Fraxinus pennsylvanica</name>
    <dbReference type="NCBI Taxonomy" id="56036"/>
    <lineage>
        <taxon>Eukaryota</taxon>
        <taxon>Viridiplantae</taxon>
        <taxon>Streptophyta</taxon>
        <taxon>Embryophyta</taxon>
        <taxon>Tracheophyta</taxon>
        <taxon>Spermatophyta</taxon>
        <taxon>Magnoliopsida</taxon>
        <taxon>eudicotyledons</taxon>
        <taxon>Gunneridae</taxon>
        <taxon>Pentapetalae</taxon>
        <taxon>asterids</taxon>
        <taxon>lamiids</taxon>
        <taxon>Lamiales</taxon>
        <taxon>Oleaceae</taxon>
        <taxon>Oleeae</taxon>
        <taxon>Fraxinus</taxon>
    </lineage>
</organism>
<dbReference type="EMBL" id="OU503041">
    <property type="protein sequence ID" value="CAI9763933.1"/>
    <property type="molecule type" value="Genomic_DNA"/>
</dbReference>
<dbReference type="Pfam" id="PF08263">
    <property type="entry name" value="LRRNT_2"/>
    <property type="match status" value="1"/>
</dbReference>
<keyword evidence="3 10" id="KW-0812">Transmembrane</keyword>
<feature type="region of interest" description="Disordered" evidence="9">
    <location>
        <begin position="1202"/>
        <end position="1222"/>
    </location>
</feature>
<dbReference type="SUPFAM" id="SSF56112">
    <property type="entry name" value="Protein kinase-like (PK-like)"/>
    <property type="match status" value="1"/>
</dbReference>
<keyword evidence="2" id="KW-0433">Leucine-rich repeat</keyword>
<evidence type="ECO:0000259" key="11">
    <source>
        <dbReference type="PROSITE" id="PS50011"/>
    </source>
</evidence>
<dbReference type="FunFam" id="3.80.10.10:FF:000393">
    <property type="entry name" value="LRR receptor-like serine/threonine-protein kinase RCH1"/>
    <property type="match status" value="1"/>
</dbReference>
<evidence type="ECO:0000256" key="10">
    <source>
        <dbReference type="SAM" id="Phobius"/>
    </source>
</evidence>
<dbReference type="Gene3D" id="3.80.10.10">
    <property type="entry name" value="Ribonuclease Inhibitor"/>
    <property type="match status" value="6"/>
</dbReference>
<feature type="domain" description="Protein kinase" evidence="11">
    <location>
        <begin position="1013"/>
        <end position="1222"/>
    </location>
</feature>
<feature type="transmembrane region" description="Helical" evidence="10">
    <location>
        <begin position="947"/>
        <end position="968"/>
    </location>
</feature>
<name>A0AAD2DTD6_9LAMI</name>
<keyword evidence="6 10" id="KW-0472">Membrane</keyword>
<dbReference type="InterPro" id="IPR001611">
    <property type="entry name" value="Leu-rich_rpt"/>
</dbReference>
<dbReference type="GO" id="GO:0051707">
    <property type="term" value="P:response to other organism"/>
    <property type="evidence" value="ECO:0007669"/>
    <property type="project" value="UniProtKB-ARBA"/>
</dbReference>
<dbReference type="InterPro" id="IPR013210">
    <property type="entry name" value="LRR_N_plant-typ"/>
</dbReference>
<dbReference type="Pfam" id="PF00069">
    <property type="entry name" value="Pkinase"/>
    <property type="match status" value="1"/>
</dbReference>
<dbReference type="InterPro" id="IPR032675">
    <property type="entry name" value="LRR_dom_sf"/>
</dbReference>
<dbReference type="GO" id="GO:0005524">
    <property type="term" value="F:ATP binding"/>
    <property type="evidence" value="ECO:0007669"/>
    <property type="project" value="UniProtKB-UniRule"/>
</dbReference>
<dbReference type="InterPro" id="IPR017441">
    <property type="entry name" value="Protein_kinase_ATP_BS"/>
</dbReference>
<evidence type="ECO:0000256" key="3">
    <source>
        <dbReference type="ARBA" id="ARBA00022692"/>
    </source>
</evidence>
<keyword evidence="13" id="KW-1185">Reference proteome</keyword>
<evidence type="ECO:0000256" key="8">
    <source>
        <dbReference type="PROSITE-ProRule" id="PRU10141"/>
    </source>
</evidence>
<accession>A0AAD2DTD6</accession>
<feature type="binding site" evidence="8">
    <location>
        <position position="1042"/>
    </location>
    <ligand>
        <name>ATP</name>
        <dbReference type="ChEBI" id="CHEBI:30616"/>
    </ligand>
</feature>
<dbReference type="InterPro" id="IPR011009">
    <property type="entry name" value="Kinase-like_dom_sf"/>
</dbReference>
<dbReference type="PROSITE" id="PS00107">
    <property type="entry name" value="PROTEIN_KINASE_ATP"/>
    <property type="match status" value="1"/>
</dbReference>
<dbReference type="SUPFAM" id="SSF52058">
    <property type="entry name" value="L domain-like"/>
    <property type="match status" value="1"/>
</dbReference>
<comment type="subcellular location">
    <subcellularLocation>
        <location evidence="1">Membrane</location>
        <topology evidence="1">Single-pass membrane protein</topology>
    </subcellularLocation>
</comment>
<dbReference type="SMART" id="SM00369">
    <property type="entry name" value="LRR_TYP"/>
    <property type="match status" value="8"/>
</dbReference>
<keyword evidence="5 10" id="KW-1133">Transmembrane helix</keyword>
<dbReference type="FunFam" id="3.80.10.10:FF:000457">
    <property type="entry name" value="Probable LRR receptor-like serine/threonine-protein kinase At1g34110"/>
    <property type="match status" value="1"/>
</dbReference>
<dbReference type="PANTHER" id="PTHR48056">
    <property type="entry name" value="LRR RECEPTOR-LIKE SERINE/THREONINE-PROTEIN KINASE-RELATED"/>
    <property type="match status" value="1"/>
</dbReference>
<gene>
    <name evidence="12" type="ORF">FPE_LOCUS11363</name>
</gene>
<reference evidence="12" key="1">
    <citation type="submission" date="2023-05" db="EMBL/GenBank/DDBJ databases">
        <authorList>
            <person name="Huff M."/>
        </authorList>
    </citation>
    <scope>NUCLEOTIDE SEQUENCE</scope>
</reference>
<evidence type="ECO:0000313" key="12">
    <source>
        <dbReference type="EMBL" id="CAI9763933.1"/>
    </source>
</evidence>
<evidence type="ECO:0000256" key="7">
    <source>
        <dbReference type="ARBA" id="ARBA00023180"/>
    </source>
</evidence>
<dbReference type="InterPro" id="IPR000719">
    <property type="entry name" value="Prot_kinase_dom"/>
</dbReference>
<dbReference type="AlphaFoldDB" id="A0AAD2DTD6"/>
<dbReference type="GO" id="GO:0004672">
    <property type="term" value="F:protein kinase activity"/>
    <property type="evidence" value="ECO:0007669"/>
    <property type="project" value="InterPro"/>
</dbReference>
<dbReference type="Pfam" id="PF00560">
    <property type="entry name" value="LRR_1"/>
    <property type="match status" value="11"/>
</dbReference>
<keyword evidence="8" id="KW-0547">Nucleotide-binding</keyword>
<protein>
    <recommendedName>
        <fullName evidence="11">Protein kinase domain-containing protein</fullName>
    </recommendedName>
</protein>
<evidence type="ECO:0000256" key="6">
    <source>
        <dbReference type="ARBA" id="ARBA00023136"/>
    </source>
</evidence>
<dbReference type="GO" id="GO:0016020">
    <property type="term" value="C:membrane"/>
    <property type="evidence" value="ECO:0007669"/>
    <property type="project" value="UniProtKB-SubCell"/>
</dbReference>
<dbReference type="SUPFAM" id="SSF52047">
    <property type="entry name" value="RNI-like"/>
    <property type="match status" value="1"/>
</dbReference>
<feature type="compositionally biased region" description="Polar residues" evidence="9">
    <location>
        <begin position="1209"/>
        <end position="1222"/>
    </location>
</feature>
<dbReference type="InterPro" id="IPR050647">
    <property type="entry name" value="Plant_LRR-RLKs"/>
</dbReference>
<evidence type="ECO:0000256" key="4">
    <source>
        <dbReference type="ARBA" id="ARBA00022737"/>
    </source>
</evidence>
<dbReference type="FunFam" id="3.80.10.10:FF:000095">
    <property type="entry name" value="LRR receptor-like serine/threonine-protein kinase GSO1"/>
    <property type="match status" value="1"/>
</dbReference>
<keyword evidence="8" id="KW-0067">ATP-binding</keyword>
<dbReference type="Proteomes" id="UP000834106">
    <property type="component" value="Chromosome 6"/>
</dbReference>